<organism evidence="1 2">
    <name type="scientific">Vermiconidia calcicola</name>
    <dbReference type="NCBI Taxonomy" id="1690605"/>
    <lineage>
        <taxon>Eukaryota</taxon>
        <taxon>Fungi</taxon>
        <taxon>Dikarya</taxon>
        <taxon>Ascomycota</taxon>
        <taxon>Pezizomycotina</taxon>
        <taxon>Dothideomycetes</taxon>
        <taxon>Dothideomycetidae</taxon>
        <taxon>Mycosphaerellales</taxon>
        <taxon>Extremaceae</taxon>
        <taxon>Vermiconidia</taxon>
    </lineage>
</organism>
<evidence type="ECO:0000313" key="1">
    <source>
        <dbReference type="EMBL" id="KAK3705705.1"/>
    </source>
</evidence>
<name>A0ACC3MX74_9PEZI</name>
<sequence>MTAQKSASDARDRESHKRKQRKRTDTRVAELEREMRAMRSLLKSKEQTSQQREISLNASAPRPAALWFEENTAHAPHRDVGSSLTQVKDGGSALQESSAQTQFGGRNQLWPTRFANRPPEDSKDVVASGMISMATARQLFETYRKDLFPHYPVVVVPDSTSADELRQTKPTLFLAIIAAAAAKDNPELSALLDKEILHAYATKSVVHSEKSAELVQALLLSAIWYHPPSKFGQLKYYEYIHMAATMAMDIGIGSRPVSHRNRFGTTASNRESRTSNLHHLEDATNPDLSMTPRSRGQSPDTANIESRRTFLACYLVCCGVSMSLRRPQMLRISSYVRECLEYLERSPNAAPSDRSLVAWVKLTIIGEEISSALSYDDPGGIATLADLKTQLMLKEFEGKLSDWFTSTPESDMNDSLTTIYYSIRLYLHEVALHVDHSPEDFTAPFQMGPIHHFDDEEIPTKVLAESVAECITSSHNLLSTFLGMDAEKARALPVFSYVRISYAAFFLAKLCLSAAHRGSRIGKVLDRSSLKVDYYMDRAILQTRAIVGSARCRVPAIFLALLFKLRQWCMNPAMIEQPEDMFDGAMSQMGAQPTPVSVNGAPASNARYIEGPRVVEHISSNESSPQTSLDGQGGTYESMADYANRTTASLAPNIAPQSRIPDTSRRKPSHEAPPAAPDPPSTFPSAASNIDVTQPQPFLDLNDQMELDQNFFQFFGDMNAFSNDRLTGLEDWSNFPADLFGSSDNFNWQAAATIDGSAAL</sequence>
<dbReference type="EMBL" id="JAUTXU010000127">
    <property type="protein sequence ID" value="KAK3705705.1"/>
    <property type="molecule type" value="Genomic_DNA"/>
</dbReference>
<dbReference type="Proteomes" id="UP001281147">
    <property type="component" value="Unassembled WGS sequence"/>
</dbReference>
<keyword evidence="2" id="KW-1185">Reference proteome</keyword>
<protein>
    <submittedName>
        <fullName evidence="1">Uncharacterized protein</fullName>
    </submittedName>
</protein>
<evidence type="ECO:0000313" key="2">
    <source>
        <dbReference type="Proteomes" id="UP001281147"/>
    </source>
</evidence>
<reference evidence="1" key="1">
    <citation type="submission" date="2023-07" db="EMBL/GenBank/DDBJ databases">
        <title>Black Yeasts Isolated from many extreme environments.</title>
        <authorList>
            <person name="Coleine C."/>
            <person name="Stajich J.E."/>
            <person name="Selbmann L."/>
        </authorList>
    </citation>
    <scope>NUCLEOTIDE SEQUENCE</scope>
    <source>
        <strain evidence="1">CCFEE 5714</strain>
    </source>
</reference>
<comment type="caution">
    <text evidence="1">The sequence shown here is derived from an EMBL/GenBank/DDBJ whole genome shotgun (WGS) entry which is preliminary data.</text>
</comment>
<gene>
    <name evidence="1" type="ORF">LTR37_013148</name>
</gene>
<accession>A0ACC3MX74</accession>
<proteinExistence type="predicted"/>